<evidence type="ECO:0008006" key="3">
    <source>
        <dbReference type="Google" id="ProtNLM"/>
    </source>
</evidence>
<protein>
    <recommendedName>
        <fullName evidence="3">Outer membrane protein beta-barrel domain-containing protein</fullName>
    </recommendedName>
</protein>
<evidence type="ECO:0000313" key="1">
    <source>
        <dbReference type="EMBL" id="PWL37558.1"/>
    </source>
</evidence>
<sequence length="171" mass="18080">MKKTFLVIITVFIAGFTTNAQDRSSFKAGLIAGIPVGDATNVSSFAIGLDAAYHWGVSEVFDVGLATGFINAFGDDVSASAGGLNIQAEFEDFQFLPLAGSVRIYPTYQFKLGADLGYAVGVNDGNEGGLYYRPLIGYNITGNTELNVSYVAVDNNGATFSIAMVGLLFLF</sequence>
<gene>
    <name evidence="1" type="ORF">DKG77_14710</name>
</gene>
<organism evidence="1 2">
    <name type="scientific">Flagellimonas aquimarina</name>
    <dbReference type="NCBI Taxonomy" id="2201895"/>
    <lineage>
        <taxon>Bacteria</taxon>
        <taxon>Pseudomonadati</taxon>
        <taxon>Bacteroidota</taxon>
        <taxon>Flavobacteriia</taxon>
        <taxon>Flavobacteriales</taxon>
        <taxon>Flavobacteriaceae</taxon>
        <taxon>Flagellimonas</taxon>
    </lineage>
</organism>
<name>A0A316KWS5_9FLAO</name>
<keyword evidence="2" id="KW-1185">Reference proteome</keyword>
<reference evidence="1 2" key="1">
    <citation type="submission" date="2018-05" db="EMBL/GenBank/DDBJ databases">
        <title>Complete genome sequence of Flagellimonas aquimarina ECD12 isolated from seaweed Ecklonia cava.</title>
        <authorList>
            <person name="Choi S."/>
            <person name="Seong C."/>
        </authorList>
    </citation>
    <scope>NUCLEOTIDE SEQUENCE [LARGE SCALE GENOMIC DNA]</scope>
    <source>
        <strain evidence="1 2">ECD12</strain>
    </source>
</reference>
<dbReference type="EMBL" id="QGEG01000004">
    <property type="protein sequence ID" value="PWL37558.1"/>
    <property type="molecule type" value="Genomic_DNA"/>
</dbReference>
<evidence type="ECO:0000313" key="2">
    <source>
        <dbReference type="Proteomes" id="UP000245762"/>
    </source>
</evidence>
<dbReference type="Proteomes" id="UP000245762">
    <property type="component" value="Unassembled WGS sequence"/>
</dbReference>
<accession>A0A316KWS5</accession>
<proteinExistence type="predicted"/>
<dbReference type="RefSeq" id="WP_109664590.1">
    <property type="nucleotide sequence ID" value="NZ_QGEG01000004.1"/>
</dbReference>
<dbReference type="AlphaFoldDB" id="A0A316KWS5"/>
<comment type="caution">
    <text evidence="1">The sequence shown here is derived from an EMBL/GenBank/DDBJ whole genome shotgun (WGS) entry which is preliminary data.</text>
</comment>
<dbReference type="OrthoDB" id="1492374at2"/>